<evidence type="ECO:0000313" key="4">
    <source>
        <dbReference type="EMBL" id="MVX57820.1"/>
    </source>
</evidence>
<keyword evidence="1" id="KW-0175">Coiled coil</keyword>
<dbReference type="OrthoDB" id="433681at2"/>
<feature type="domain" description="Glycosyl transferase family 1" evidence="2">
    <location>
        <begin position="530"/>
        <end position="684"/>
    </location>
</feature>
<feature type="domain" description="Glycosyltransferase 2-like" evidence="3">
    <location>
        <begin position="11"/>
        <end position="120"/>
    </location>
</feature>
<dbReference type="Proteomes" id="UP000472580">
    <property type="component" value="Unassembled WGS sequence"/>
</dbReference>
<dbReference type="AlphaFoldDB" id="A0A6L6YJC3"/>
<dbReference type="PANTHER" id="PTHR22916:SF3">
    <property type="entry name" value="UDP-GLCNAC:BETAGAL BETA-1,3-N-ACETYLGLUCOSAMINYLTRANSFERASE-LIKE PROTEIN 1"/>
    <property type="match status" value="1"/>
</dbReference>
<dbReference type="SUPFAM" id="SSF53756">
    <property type="entry name" value="UDP-Glycosyltransferase/glycogen phosphorylase"/>
    <property type="match status" value="1"/>
</dbReference>
<dbReference type="Pfam" id="PF00535">
    <property type="entry name" value="Glycos_transf_2"/>
    <property type="match status" value="1"/>
</dbReference>
<keyword evidence="4" id="KW-0808">Transferase</keyword>
<dbReference type="GO" id="GO:0016758">
    <property type="term" value="F:hexosyltransferase activity"/>
    <property type="evidence" value="ECO:0007669"/>
    <property type="project" value="UniProtKB-ARBA"/>
</dbReference>
<gene>
    <name evidence="4" type="ORF">E5987_11560</name>
</gene>
<proteinExistence type="predicted"/>
<evidence type="ECO:0000259" key="3">
    <source>
        <dbReference type="Pfam" id="PF00535"/>
    </source>
</evidence>
<evidence type="ECO:0000313" key="5">
    <source>
        <dbReference type="Proteomes" id="UP000472580"/>
    </source>
</evidence>
<reference evidence="4 5" key="1">
    <citation type="submission" date="2019-12" db="EMBL/GenBank/DDBJ databases">
        <title>Microbes associate with the intestines of laboratory mice.</title>
        <authorList>
            <person name="Navarre W."/>
            <person name="Wong E."/>
        </authorList>
    </citation>
    <scope>NUCLEOTIDE SEQUENCE [LARGE SCALE GENOMIC DNA]</scope>
    <source>
        <strain evidence="4 5">NM82_D38</strain>
    </source>
</reference>
<dbReference type="PANTHER" id="PTHR22916">
    <property type="entry name" value="GLYCOSYLTRANSFERASE"/>
    <property type="match status" value="1"/>
</dbReference>
<feature type="coiled-coil region" evidence="1">
    <location>
        <begin position="742"/>
        <end position="797"/>
    </location>
</feature>
<dbReference type="CDD" id="cd00761">
    <property type="entry name" value="Glyco_tranf_GTA_type"/>
    <property type="match status" value="1"/>
</dbReference>
<dbReference type="InterPro" id="IPR029044">
    <property type="entry name" value="Nucleotide-diphossugar_trans"/>
</dbReference>
<keyword evidence="5" id="KW-1185">Reference proteome</keyword>
<evidence type="ECO:0000256" key="1">
    <source>
        <dbReference type="SAM" id="Coils"/>
    </source>
</evidence>
<organism evidence="4 5">
    <name type="scientific">Parasutterella muris</name>
    <dbReference type="NCBI Taxonomy" id="2565572"/>
    <lineage>
        <taxon>Bacteria</taxon>
        <taxon>Pseudomonadati</taxon>
        <taxon>Pseudomonadota</taxon>
        <taxon>Betaproteobacteria</taxon>
        <taxon>Burkholderiales</taxon>
        <taxon>Sutterellaceae</taxon>
        <taxon>Parasutterella</taxon>
    </lineage>
</organism>
<dbReference type="RefSeq" id="WP_160336235.1">
    <property type="nucleotide sequence ID" value="NZ_WSRP01000048.1"/>
</dbReference>
<accession>A0A6L6YJC3</accession>
<dbReference type="SUPFAM" id="SSF53448">
    <property type="entry name" value="Nucleotide-diphospho-sugar transferases"/>
    <property type="match status" value="1"/>
</dbReference>
<evidence type="ECO:0000259" key="2">
    <source>
        <dbReference type="Pfam" id="PF00534"/>
    </source>
</evidence>
<dbReference type="Gene3D" id="3.90.550.10">
    <property type="entry name" value="Spore Coat Polysaccharide Biosynthesis Protein SpsA, Chain A"/>
    <property type="match status" value="1"/>
</dbReference>
<name>A0A6L6YJC3_9BURK</name>
<dbReference type="Gene3D" id="3.40.50.2000">
    <property type="entry name" value="Glycogen Phosphorylase B"/>
    <property type="match status" value="2"/>
</dbReference>
<comment type="caution">
    <text evidence="4">The sequence shown here is derived from an EMBL/GenBank/DDBJ whole genome shotgun (WGS) entry which is preliminary data.</text>
</comment>
<protein>
    <submittedName>
        <fullName evidence="4">Glycosyltransferase</fullName>
    </submittedName>
</protein>
<sequence length="876" mass="100888">MIAIKQPIDISVVVPVHNVEDYLEECLNSLHNQTLKTAEFIVIDDGSTDHCAEICDRYAQLDKRFIVAHQDCQGTLLTRKRAFELARGKWCVCVDGDDYLPFDTVLEVEVNLANKHDVDILRFDMSAFAENEEAVKNYFNFRKEWVGLIETPLEIIRAIYENGTVGWGMADKIYRTAIVKKAIQHLENVYLISGTDCYQLFLICFYANIFKSVKTEPLYSYRMGCGVSTAQASSEKFGPRSQILKVPKFLTSFLLSQAKYEEYDSIIRKLADRLIDPAIYVFNSIPDSEEINSFDCLFCNPEIKSEVIAALQKFYSNDSALLARKASKSSLLQAQKRRIKRVGILYPKLSNGESLPVVLRQASQFRENGFEVVLFTEEISSIDYTVTKDFPIVVLPRRGEDKRIRAFEKVLIDNRIDLVIYYAANSPELLFDLLTVKLSRRFFVIYQHENSRRQLTQNDPFFKQLIHTYKLADSFVVLSSMEQFYYRSHGINAINISNSLNTSGEKKRPLQDIADSQVSPSMHHHRLAEENRTRHVVWLGRLDNKQKGYEEALEIFSRVCTSEQNVICHVMGKATRETDVEYVKNFISQRNLRDKIIYEEFTLESEHVLKAADVHLLTSSCECLPMSLAHMISYAVPTVLYELPDLEVLKNKKDCISVPKHNVAEAARGIGELLRDDERRKQLTLVAKSPIKDFIATNPSHIEGWLKLISSLENRDSYQFLPVNQDVIGLVDLITSYCQGEINRYKDEILRYQNLAKQYEEENNRLQALIESHQKEVKNSQEKIGHLQKQHKSIQDELLCHQERIAQLNLLRKTDYDELKIERYDVCRGIFTKFCPAGTRRNVAVKEIAEKIYSVIKRSCSEEINRNSQNVEGGGK</sequence>
<dbReference type="InterPro" id="IPR001173">
    <property type="entry name" value="Glyco_trans_2-like"/>
</dbReference>
<dbReference type="InterPro" id="IPR001296">
    <property type="entry name" value="Glyco_trans_1"/>
</dbReference>
<dbReference type="EMBL" id="WSRP01000048">
    <property type="protein sequence ID" value="MVX57820.1"/>
    <property type="molecule type" value="Genomic_DNA"/>
</dbReference>
<dbReference type="Pfam" id="PF00534">
    <property type="entry name" value="Glycos_transf_1"/>
    <property type="match status" value="1"/>
</dbReference>